<proteinExistence type="predicted"/>
<evidence type="ECO:0000313" key="1">
    <source>
        <dbReference type="EMBL" id="KAA0037068.1"/>
    </source>
</evidence>
<evidence type="ECO:0000313" key="3">
    <source>
        <dbReference type="Proteomes" id="UP000321393"/>
    </source>
</evidence>
<comment type="caution">
    <text evidence="2">The sequence shown here is derived from an EMBL/GenBank/DDBJ whole genome shotgun (WGS) entry which is preliminary data.</text>
</comment>
<name>A0A5D3C3V3_CUCMM</name>
<evidence type="ECO:0000313" key="4">
    <source>
        <dbReference type="Proteomes" id="UP000321947"/>
    </source>
</evidence>
<protein>
    <submittedName>
        <fullName evidence="1 2">Mitochondrial protein</fullName>
    </submittedName>
</protein>
<dbReference type="Proteomes" id="UP000321393">
    <property type="component" value="Unassembled WGS sequence"/>
</dbReference>
<dbReference type="OrthoDB" id="128382at2759"/>
<dbReference type="EMBL" id="SSTD01013395">
    <property type="protein sequence ID" value="TYK06581.1"/>
    <property type="molecule type" value="Genomic_DNA"/>
</dbReference>
<dbReference type="Proteomes" id="UP000321947">
    <property type="component" value="Unassembled WGS sequence"/>
</dbReference>
<reference evidence="3 4" key="1">
    <citation type="submission" date="2019-08" db="EMBL/GenBank/DDBJ databases">
        <title>Draft genome sequences of two oriental melons (Cucumis melo L. var makuwa).</title>
        <authorList>
            <person name="Kwon S.-Y."/>
        </authorList>
    </citation>
    <scope>NUCLEOTIDE SEQUENCE [LARGE SCALE GENOMIC DNA]</scope>
    <source>
        <strain evidence="4">cv. Chang Bougi</strain>
        <strain evidence="3">cv. SW 3</strain>
        <tissue evidence="2">Leaf</tissue>
    </source>
</reference>
<evidence type="ECO:0000313" key="2">
    <source>
        <dbReference type="EMBL" id="TYK06581.1"/>
    </source>
</evidence>
<sequence length="82" mass="9170">MEVARSSKGISVTQLKYTLDLLKEIELSGCKPADTPMDANSKLGLNPEDEPVDQDRILRYLKHDPGKDALLSIFWNFAYDSG</sequence>
<gene>
    <name evidence="2" type="ORF">E5676_scaffold453G00450</name>
    <name evidence="1" type="ORF">E6C27_scaffold86G001680</name>
</gene>
<accession>A0A5D3C3V3</accession>
<dbReference type="AlphaFoldDB" id="A0A5D3C3V3"/>
<organism evidence="2 4">
    <name type="scientific">Cucumis melo var. makuwa</name>
    <name type="common">Oriental melon</name>
    <dbReference type="NCBI Taxonomy" id="1194695"/>
    <lineage>
        <taxon>Eukaryota</taxon>
        <taxon>Viridiplantae</taxon>
        <taxon>Streptophyta</taxon>
        <taxon>Embryophyta</taxon>
        <taxon>Tracheophyta</taxon>
        <taxon>Spermatophyta</taxon>
        <taxon>Magnoliopsida</taxon>
        <taxon>eudicotyledons</taxon>
        <taxon>Gunneridae</taxon>
        <taxon>Pentapetalae</taxon>
        <taxon>rosids</taxon>
        <taxon>fabids</taxon>
        <taxon>Cucurbitales</taxon>
        <taxon>Cucurbitaceae</taxon>
        <taxon>Benincaseae</taxon>
        <taxon>Cucumis</taxon>
    </lineage>
</organism>
<dbReference type="EMBL" id="SSTE01019085">
    <property type="protein sequence ID" value="KAA0037068.1"/>
    <property type="molecule type" value="Genomic_DNA"/>
</dbReference>